<feature type="domain" description="HTH lysR-type" evidence="5">
    <location>
        <begin position="5"/>
        <end position="62"/>
    </location>
</feature>
<evidence type="ECO:0000256" key="1">
    <source>
        <dbReference type="ARBA" id="ARBA00009437"/>
    </source>
</evidence>
<proteinExistence type="inferred from homology"/>
<keyword evidence="7" id="KW-1185">Reference proteome</keyword>
<evidence type="ECO:0000313" key="6">
    <source>
        <dbReference type="EMBL" id="MBM7035689.1"/>
    </source>
</evidence>
<accession>A0ABS2HF80</accession>
<dbReference type="InterPro" id="IPR036390">
    <property type="entry name" value="WH_DNA-bd_sf"/>
</dbReference>
<evidence type="ECO:0000313" key="7">
    <source>
        <dbReference type="Proteomes" id="UP000809621"/>
    </source>
</evidence>
<dbReference type="Proteomes" id="UP000809621">
    <property type="component" value="Unassembled WGS sequence"/>
</dbReference>
<keyword evidence="4" id="KW-0804">Transcription</keyword>
<dbReference type="PANTHER" id="PTHR30126">
    <property type="entry name" value="HTH-TYPE TRANSCRIPTIONAL REGULATOR"/>
    <property type="match status" value="1"/>
</dbReference>
<dbReference type="Gene3D" id="1.10.10.10">
    <property type="entry name" value="Winged helix-like DNA-binding domain superfamily/Winged helix DNA-binding domain"/>
    <property type="match status" value="1"/>
</dbReference>
<dbReference type="SUPFAM" id="SSF46785">
    <property type="entry name" value="Winged helix' DNA-binding domain"/>
    <property type="match status" value="1"/>
</dbReference>
<name>A0ABS2HF80_9VIBR</name>
<evidence type="ECO:0000256" key="4">
    <source>
        <dbReference type="ARBA" id="ARBA00023163"/>
    </source>
</evidence>
<dbReference type="RefSeq" id="WP_205157269.1">
    <property type="nucleotide sequence ID" value="NZ_JAFEUM010000001.1"/>
</dbReference>
<protein>
    <submittedName>
        <fullName evidence="6">LysR family transcriptional regulator</fullName>
    </submittedName>
</protein>
<organism evidence="6 7">
    <name type="scientific">Vibrio ulleungensis</name>
    <dbReference type="NCBI Taxonomy" id="2807619"/>
    <lineage>
        <taxon>Bacteria</taxon>
        <taxon>Pseudomonadati</taxon>
        <taxon>Pseudomonadota</taxon>
        <taxon>Gammaproteobacteria</taxon>
        <taxon>Vibrionales</taxon>
        <taxon>Vibrionaceae</taxon>
        <taxon>Vibrio</taxon>
    </lineage>
</organism>
<dbReference type="Pfam" id="PF00126">
    <property type="entry name" value="HTH_1"/>
    <property type="match status" value="1"/>
</dbReference>
<evidence type="ECO:0000256" key="3">
    <source>
        <dbReference type="ARBA" id="ARBA00023125"/>
    </source>
</evidence>
<comment type="caution">
    <text evidence="6">The sequence shown here is derived from an EMBL/GenBank/DDBJ whole genome shotgun (WGS) entry which is preliminary data.</text>
</comment>
<dbReference type="InterPro" id="IPR005119">
    <property type="entry name" value="LysR_subst-bd"/>
</dbReference>
<dbReference type="Pfam" id="PF03466">
    <property type="entry name" value="LysR_substrate"/>
    <property type="match status" value="1"/>
</dbReference>
<dbReference type="Gene3D" id="3.40.190.290">
    <property type="match status" value="1"/>
</dbReference>
<dbReference type="InterPro" id="IPR036388">
    <property type="entry name" value="WH-like_DNA-bd_sf"/>
</dbReference>
<dbReference type="PROSITE" id="PS50931">
    <property type="entry name" value="HTH_LYSR"/>
    <property type="match status" value="1"/>
</dbReference>
<dbReference type="InterPro" id="IPR000847">
    <property type="entry name" value="LysR_HTH_N"/>
</dbReference>
<comment type="similarity">
    <text evidence="1">Belongs to the LysR transcriptional regulatory family.</text>
</comment>
<dbReference type="EMBL" id="JAFEUM010000001">
    <property type="protein sequence ID" value="MBM7035689.1"/>
    <property type="molecule type" value="Genomic_DNA"/>
</dbReference>
<dbReference type="PANTHER" id="PTHR30126:SF22">
    <property type="entry name" value="HTH-TYPE TRANSCRIPTIONAL REGULATOR YHAJ-RELATED"/>
    <property type="match status" value="1"/>
</dbReference>
<evidence type="ECO:0000259" key="5">
    <source>
        <dbReference type="PROSITE" id="PS50931"/>
    </source>
</evidence>
<sequence>MNTPLTLEALHIIDAIDRRGSFTAAAEELDRVPSSLSYQIQKLEQELDIVIYDRSGHRAKLTKAGTLLLQKGRLLLSAANQLVDEACAIANGWELDLTIAYDGIVPVKTFFPLVDALAKKSATQLKFQEEILAGSWESLSEGRADLLVTPVINVDNPQYKMLPIGAIEMVWVAAADHYVHKRSGIFDLEAQRKYRIIAIADTARSKPTKSINILDKQDRLTVSNFSAKVDALSNGLGIGTLPNSVAAPLIERGVLQAISDTPPQTVALGLFWKRDQMGKAKTWLTQQMPKMWPKTL</sequence>
<dbReference type="SUPFAM" id="SSF53850">
    <property type="entry name" value="Periplasmic binding protein-like II"/>
    <property type="match status" value="1"/>
</dbReference>
<reference evidence="6 7" key="1">
    <citation type="submission" date="2021-02" db="EMBL/GenBank/DDBJ databases">
        <authorList>
            <person name="Park J.-S."/>
        </authorList>
    </citation>
    <scope>NUCLEOTIDE SEQUENCE [LARGE SCALE GENOMIC DNA]</scope>
    <source>
        <strain evidence="6 7">188UL20-2</strain>
    </source>
</reference>
<keyword evidence="2" id="KW-0805">Transcription regulation</keyword>
<keyword evidence="3" id="KW-0238">DNA-binding</keyword>
<gene>
    <name evidence="6" type="ORF">JQC93_04645</name>
</gene>
<evidence type="ECO:0000256" key="2">
    <source>
        <dbReference type="ARBA" id="ARBA00023015"/>
    </source>
</evidence>